<dbReference type="InterPro" id="IPR004421">
    <property type="entry name" value="Carbamoyltransferase_HypF"/>
</dbReference>
<comment type="pathway">
    <text evidence="1 8">Protein modification; [NiFe] hydrogenase maturation.</text>
</comment>
<evidence type="ECO:0000259" key="11">
    <source>
        <dbReference type="PROSITE" id="PS51163"/>
    </source>
</evidence>
<dbReference type="PANTHER" id="PTHR42959">
    <property type="entry name" value="CARBAMOYLTRANSFERASE"/>
    <property type="match status" value="1"/>
</dbReference>
<reference evidence="13" key="1">
    <citation type="journal article" date="2019" name="Int. J. Syst. Evol. Microbiol.">
        <title>The Global Catalogue of Microorganisms (GCM) 10K type strain sequencing project: providing services to taxonomists for standard genome sequencing and annotation.</title>
        <authorList>
            <consortium name="The Broad Institute Genomics Platform"/>
            <consortium name="The Broad Institute Genome Sequencing Center for Infectious Disease"/>
            <person name="Wu L."/>
            <person name="Ma J."/>
        </authorList>
    </citation>
    <scope>NUCLEOTIDE SEQUENCE [LARGE SCALE GENOMIC DNA]</scope>
    <source>
        <strain evidence="13">KCTC 15012</strain>
    </source>
</reference>
<evidence type="ECO:0000313" key="12">
    <source>
        <dbReference type="EMBL" id="MFD2232456.1"/>
    </source>
</evidence>
<dbReference type="SUPFAM" id="SSF54975">
    <property type="entry name" value="Acylphosphatase/BLUF domain-like"/>
    <property type="match status" value="1"/>
</dbReference>
<dbReference type="Pfam" id="PF17788">
    <property type="entry name" value="HypF_C"/>
    <property type="match status" value="1"/>
</dbReference>
<dbReference type="PROSITE" id="PS51160">
    <property type="entry name" value="ACYLPHOSPHATASE_3"/>
    <property type="match status" value="1"/>
</dbReference>
<evidence type="ECO:0000256" key="3">
    <source>
        <dbReference type="ARBA" id="ARBA00022598"/>
    </source>
</evidence>
<dbReference type="EMBL" id="JBHUIY010000002">
    <property type="protein sequence ID" value="MFD2232456.1"/>
    <property type="molecule type" value="Genomic_DNA"/>
</dbReference>
<dbReference type="EC" id="6.2.-.-" evidence="8"/>
<protein>
    <recommendedName>
        <fullName evidence="8">Carbamoyltransferase HypF</fullName>
        <ecNumber evidence="8">6.2.-.-</ecNumber>
    </recommendedName>
</protein>
<keyword evidence="5" id="KW-0863">Zinc-finger</keyword>
<feature type="domain" description="YrdC-like" evidence="11">
    <location>
        <begin position="209"/>
        <end position="407"/>
    </location>
</feature>
<keyword evidence="3 12" id="KW-0436">Ligase</keyword>
<feature type="active site" evidence="9">
    <location>
        <position position="58"/>
    </location>
</feature>
<keyword evidence="13" id="KW-1185">Reference proteome</keyword>
<comment type="function">
    <text evidence="8">Involved in the maturation of [NiFe] hydrogenases. Along with HypE, it catalyzes the synthesis of the CN ligands of the active site iron of [NiFe]-hydrogenases. HypF functions as a carbamoyl transferase using carbamoylphosphate as a substrate and transferring the carboxamido moiety in an ATP-dependent reaction to the thiolate of the C-terminal cysteine of HypE yielding a protein-S-carboxamide.</text>
</comment>
<keyword evidence="4" id="KW-0479">Metal-binding</keyword>
<dbReference type="GO" id="GO:0016874">
    <property type="term" value="F:ligase activity"/>
    <property type="evidence" value="ECO:0007669"/>
    <property type="project" value="UniProtKB-KW"/>
</dbReference>
<dbReference type="Pfam" id="PF22521">
    <property type="entry name" value="HypF_C_2"/>
    <property type="match status" value="1"/>
</dbReference>
<evidence type="ECO:0000256" key="9">
    <source>
        <dbReference type="PROSITE-ProRule" id="PRU00520"/>
    </source>
</evidence>
<keyword evidence="9" id="KW-0378">Hydrolase</keyword>
<dbReference type="Gene3D" id="3.30.110.120">
    <property type="match status" value="1"/>
</dbReference>
<dbReference type="InterPro" id="IPR055128">
    <property type="entry name" value="HypF_C_2"/>
</dbReference>
<evidence type="ECO:0000256" key="2">
    <source>
        <dbReference type="ARBA" id="ARBA00008097"/>
    </source>
</evidence>
<accession>A0ABW5C6B0</accession>
<gene>
    <name evidence="12" type="primary">hypF</name>
    <name evidence="12" type="ORF">ACFSNB_01415</name>
</gene>
<dbReference type="RefSeq" id="WP_377313778.1">
    <property type="nucleotide sequence ID" value="NZ_JBHUIY010000002.1"/>
</dbReference>
<evidence type="ECO:0000256" key="6">
    <source>
        <dbReference type="ARBA" id="ARBA00022833"/>
    </source>
</evidence>
<dbReference type="InterPro" id="IPR036046">
    <property type="entry name" value="Acylphosphatase-like_dom_sf"/>
</dbReference>
<evidence type="ECO:0000256" key="7">
    <source>
        <dbReference type="ARBA" id="ARBA00048220"/>
    </source>
</evidence>
<dbReference type="InterPro" id="IPR011125">
    <property type="entry name" value="Znf_HypF"/>
</dbReference>
<dbReference type="InterPro" id="IPR041440">
    <property type="entry name" value="HypF_C"/>
</dbReference>
<name>A0ABW5C6B0_9PROT</name>
<dbReference type="Pfam" id="PF01300">
    <property type="entry name" value="Sua5_yciO_yrdC"/>
    <property type="match status" value="1"/>
</dbReference>
<comment type="catalytic activity">
    <reaction evidence="9">
        <text>an acyl phosphate + H2O = a carboxylate + phosphate + H(+)</text>
        <dbReference type="Rhea" id="RHEA:14965"/>
        <dbReference type="ChEBI" id="CHEBI:15377"/>
        <dbReference type="ChEBI" id="CHEBI:15378"/>
        <dbReference type="ChEBI" id="CHEBI:29067"/>
        <dbReference type="ChEBI" id="CHEBI:43474"/>
        <dbReference type="ChEBI" id="CHEBI:59918"/>
        <dbReference type="EC" id="3.6.1.7"/>
    </reaction>
</comment>
<dbReference type="SUPFAM" id="SSF55821">
    <property type="entry name" value="YrdC/RibB"/>
    <property type="match status" value="1"/>
</dbReference>
<dbReference type="Gene3D" id="3.30.420.360">
    <property type="match status" value="1"/>
</dbReference>
<dbReference type="Pfam" id="PF07503">
    <property type="entry name" value="zf-HYPF"/>
    <property type="match status" value="2"/>
</dbReference>
<comment type="catalytic activity">
    <reaction evidence="7 8">
        <text>C-terminal L-cysteinyl-[HypE protein] + carbamoyl phosphate + ATP + H2O = C-terminal S-carboxamide-L-cysteinyl-[HypE protein] + AMP + phosphate + diphosphate + H(+)</text>
        <dbReference type="Rhea" id="RHEA:55636"/>
        <dbReference type="Rhea" id="RHEA-COMP:14247"/>
        <dbReference type="Rhea" id="RHEA-COMP:14392"/>
        <dbReference type="ChEBI" id="CHEBI:15377"/>
        <dbReference type="ChEBI" id="CHEBI:15378"/>
        <dbReference type="ChEBI" id="CHEBI:30616"/>
        <dbReference type="ChEBI" id="CHEBI:33019"/>
        <dbReference type="ChEBI" id="CHEBI:43474"/>
        <dbReference type="ChEBI" id="CHEBI:58228"/>
        <dbReference type="ChEBI" id="CHEBI:76913"/>
        <dbReference type="ChEBI" id="CHEBI:139126"/>
        <dbReference type="ChEBI" id="CHEBI:456215"/>
    </reaction>
</comment>
<keyword evidence="6" id="KW-0862">Zinc</keyword>
<dbReference type="Gene3D" id="3.90.870.50">
    <property type="match status" value="1"/>
</dbReference>
<dbReference type="PROSITE" id="PS51163">
    <property type="entry name" value="YRDC"/>
    <property type="match status" value="1"/>
</dbReference>
<comment type="similarity">
    <text evidence="2 8">Belongs to the carbamoyltransferase HypF family.</text>
</comment>
<sequence length="764" mass="78837">MNRGRLGGLPPAPARGDAPNPLLVREAIRLRGVVQGIGFRPFVFGLAERHGLAGFVRNDGECVTIEVEGAAGAIEAFGVGLIAEAPPLARIVAFERASRAPCGESGFVIRASAGQGAAAAAIPADLAPCPDCLAELFDPRSRFHLYPFLSCTRCGPRASIVRALPYDRANTALADFPLCPACAAAYRDPRDRRFHAETIACPVCGPRLDTPLAEIVAALRAGRIVALKGVGGFHLLCDATNPAALAALRARKGRDAKPFAVMVANEASLDRFARPEAGHRAAAAGPARPIVLMPGRARALAAGVAPGLAQIGLMLPPSALHEVLFHALAGAPDGIDWRTQPLPVALVATSANPSGEPLVIDDAEARARLGGIADLIVGHDRAIVTRLDDSLLMLADGAPAVLRRGRGLVPEPLDLGGDGPCVLALGAHLKATVTLTRGREAFVSQHVGDLDSPAADAFLREVAAGLTGLLGLTPDLVVCDRHPDYRSTRIAEEIAAALGRPVLRVQHHAAHIAAIAAEHRIDEPLLGAALDGIGLGDDGTAWGGELLRIEAGAWQRLGALAPLALPGGDRAAREPWRMATAALARLGRADAAAARFPTQPLAAALAARIDRAPVTTSLGRLFDAAAALLGLRLVQDHEAQAAMELEALVTTPRPLPDGFTLTAGQLDFLPLLATLATPGLTPTEGADLFHGTLIAGLAAWIAAAATEFGTDRVALGGGCLANRVLADGLAAALRRQGLTPLLARAVPCGDGGLSLGQAALARKF</sequence>
<dbReference type="Pfam" id="PF00708">
    <property type="entry name" value="Acylphosphatase"/>
    <property type="match status" value="1"/>
</dbReference>
<dbReference type="InterPro" id="IPR001792">
    <property type="entry name" value="Acylphosphatase-like_dom"/>
</dbReference>
<dbReference type="InterPro" id="IPR051060">
    <property type="entry name" value="Carbamoyltrans_HypF-like"/>
</dbReference>
<dbReference type="Proteomes" id="UP001597296">
    <property type="component" value="Unassembled WGS sequence"/>
</dbReference>
<feature type="active site" evidence="9">
    <location>
        <position position="40"/>
    </location>
</feature>
<evidence type="ECO:0000259" key="10">
    <source>
        <dbReference type="PROSITE" id="PS51160"/>
    </source>
</evidence>
<feature type="domain" description="Acylphosphatase-like" evidence="10">
    <location>
        <begin position="25"/>
        <end position="111"/>
    </location>
</feature>
<comment type="caution">
    <text evidence="12">The sequence shown here is derived from an EMBL/GenBank/DDBJ whole genome shotgun (WGS) entry which is preliminary data.</text>
</comment>
<dbReference type="PANTHER" id="PTHR42959:SF1">
    <property type="entry name" value="CARBAMOYLTRANSFERASE HYPF"/>
    <property type="match status" value="1"/>
</dbReference>
<dbReference type="InterPro" id="IPR006070">
    <property type="entry name" value="Sua5-like_dom"/>
</dbReference>
<evidence type="ECO:0000256" key="8">
    <source>
        <dbReference type="PIRNR" id="PIRNR006256"/>
    </source>
</evidence>
<dbReference type="PIRSF" id="PIRSF006256">
    <property type="entry name" value="CMPcnvr_hdrg_mat"/>
    <property type="match status" value="1"/>
</dbReference>
<evidence type="ECO:0000256" key="5">
    <source>
        <dbReference type="ARBA" id="ARBA00022771"/>
    </source>
</evidence>
<dbReference type="InterPro" id="IPR017945">
    <property type="entry name" value="DHBP_synth_RibB-like_a/b_dom"/>
</dbReference>
<dbReference type="NCBIfam" id="TIGR00143">
    <property type="entry name" value="hypF"/>
    <property type="match status" value="1"/>
</dbReference>
<organism evidence="12 13">
    <name type="scientific">Phaeospirillum tilakii</name>
    <dbReference type="NCBI Taxonomy" id="741673"/>
    <lineage>
        <taxon>Bacteria</taxon>
        <taxon>Pseudomonadati</taxon>
        <taxon>Pseudomonadota</taxon>
        <taxon>Alphaproteobacteria</taxon>
        <taxon>Rhodospirillales</taxon>
        <taxon>Rhodospirillaceae</taxon>
        <taxon>Phaeospirillum</taxon>
    </lineage>
</organism>
<evidence type="ECO:0000313" key="13">
    <source>
        <dbReference type="Proteomes" id="UP001597296"/>
    </source>
</evidence>
<dbReference type="Gene3D" id="3.30.420.40">
    <property type="match status" value="1"/>
</dbReference>
<evidence type="ECO:0000256" key="1">
    <source>
        <dbReference type="ARBA" id="ARBA00004711"/>
    </source>
</evidence>
<evidence type="ECO:0000256" key="4">
    <source>
        <dbReference type="ARBA" id="ARBA00022723"/>
    </source>
</evidence>
<proteinExistence type="inferred from homology"/>